<evidence type="ECO:0000256" key="1">
    <source>
        <dbReference type="SAM" id="MobiDB-lite"/>
    </source>
</evidence>
<dbReference type="EMBL" id="BGPR01000079">
    <property type="protein sequence ID" value="GBL91484.1"/>
    <property type="molecule type" value="Genomic_DNA"/>
</dbReference>
<feature type="compositionally biased region" description="Basic and acidic residues" evidence="1">
    <location>
        <begin position="24"/>
        <end position="41"/>
    </location>
</feature>
<name>A0A4Y2BK05_ARAVE</name>
<keyword evidence="3" id="KW-1185">Reference proteome</keyword>
<dbReference type="Proteomes" id="UP000499080">
    <property type="component" value="Unassembled WGS sequence"/>
</dbReference>
<protein>
    <submittedName>
        <fullName evidence="2">Uncharacterized protein</fullName>
    </submittedName>
</protein>
<feature type="region of interest" description="Disordered" evidence="1">
    <location>
        <begin position="1"/>
        <end position="41"/>
    </location>
</feature>
<dbReference type="AlphaFoldDB" id="A0A4Y2BK05"/>
<gene>
    <name evidence="2" type="ORF">AVEN_136958_1</name>
</gene>
<sequence>MRSEQATGGARTRGLRVTFGQGRDPLERRLSPPRGPGERAERWSGKIISILIRSLSSSASLSLYRFLQPLSSPPSPSSLPSAPVRRRCLGMKIRVTVAWFLGRFGGLESFAAASVP</sequence>
<proteinExistence type="predicted"/>
<evidence type="ECO:0000313" key="3">
    <source>
        <dbReference type="Proteomes" id="UP000499080"/>
    </source>
</evidence>
<accession>A0A4Y2BK05</accession>
<organism evidence="2 3">
    <name type="scientific">Araneus ventricosus</name>
    <name type="common">Orbweaver spider</name>
    <name type="synonym">Epeira ventricosa</name>
    <dbReference type="NCBI Taxonomy" id="182803"/>
    <lineage>
        <taxon>Eukaryota</taxon>
        <taxon>Metazoa</taxon>
        <taxon>Ecdysozoa</taxon>
        <taxon>Arthropoda</taxon>
        <taxon>Chelicerata</taxon>
        <taxon>Arachnida</taxon>
        <taxon>Araneae</taxon>
        <taxon>Araneomorphae</taxon>
        <taxon>Entelegynae</taxon>
        <taxon>Araneoidea</taxon>
        <taxon>Araneidae</taxon>
        <taxon>Araneus</taxon>
    </lineage>
</organism>
<reference evidence="2 3" key="1">
    <citation type="journal article" date="2019" name="Sci. Rep.">
        <title>Orb-weaving spider Araneus ventricosus genome elucidates the spidroin gene catalogue.</title>
        <authorList>
            <person name="Kono N."/>
            <person name="Nakamura H."/>
            <person name="Ohtoshi R."/>
            <person name="Moran D.A.P."/>
            <person name="Shinohara A."/>
            <person name="Yoshida Y."/>
            <person name="Fujiwara M."/>
            <person name="Mori M."/>
            <person name="Tomita M."/>
            <person name="Arakawa K."/>
        </authorList>
    </citation>
    <scope>NUCLEOTIDE SEQUENCE [LARGE SCALE GENOMIC DNA]</scope>
</reference>
<evidence type="ECO:0000313" key="2">
    <source>
        <dbReference type="EMBL" id="GBL91484.1"/>
    </source>
</evidence>
<comment type="caution">
    <text evidence="2">The sequence shown here is derived from an EMBL/GenBank/DDBJ whole genome shotgun (WGS) entry which is preliminary data.</text>
</comment>